<dbReference type="Proteomes" id="UP001165060">
    <property type="component" value="Unassembled WGS sequence"/>
</dbReference>
<feature type="compositionally biased region" description="Basic and acidic residues" evidence="1">
    <location>
        <begin position="175"/>
        <end position="191"/>
    </location>
</feature>
<evidence type="ECO:0000313" key="2">
    <source>
        <dbReference type="EMBL" id="GMI27711.1"/>
    </source>
</evidence>
<feature type="region of interest" description="Disordered" evidence="1">
    <location>
        <begin position="141"/>
        <end position="203"/>
    </location>
</feature>
<proteinExistence type="predicted"/>
<sequence length="203" mass="22587">MPASRSSAARSRTSSRPSSASSTAGAASISDLEIASMWSRARGTYDYGAAPGNGREPLRERDLTKVNVALAGACKDPQAVARKARMRKLAGKDEEERRAREEPEEKKVEPGKRFIKRAPWEYDEDDQERDRIETEAEAVRRVREEREVAREKEAGEAALEKSKMVRNTKLYAADNRSREGDSADGFRDHLRGGTPSDVGAMKF</sequence>
<accession>A0ABQ6MKR7</accession>
<evidence type="ECO:0000256" key="1">
    <source>
        <dbReference type="SAM" id="MobiDB-lite"/>
    </source>
</evidence>
<keyword evidence="3" id="KW-1185">Reference proteome</keyword>
<reference evidence="2 3" key="1">
    <citation type="journal article" date="2023" name="Commun. Biol.">
        <title>Genome analysis of Parmales, the sister group of diatoms, reveals the evolutionary specialization of diatoms from phago-mixotrophs to photoautotrophs.</title>
        <authorList>
            <person name="Ban H."/>
            <person name="Sato S."/>
            <person name="Yoshikawa S."/>
            <person name="Yamada K."/>
            <person name="Nakamura Y."/>
            <person name="Ichinomiya M."/>
            <person name="Sato N."/>
            <person name="Blanc-Mathieu R."/>
            <person name="Endo H."/>
            <person name="Kuwata A."/>
            <person name="Ogata H."/>
        </authorList>
    </citation>
    <scope>NUCLEOTIDE SEQUENCE [LARGE SCALE GENOMIC DNA]</scope>
</reference>
<dbReference type="EMBL" id="BRYB01002932">
    <property type="protein sequence ID" value="GMI27711.1"/>
    <property type="molecule type" value="Genomic_DNA"/>
</dbReference>
<comment type="caution">
    <text evidence="2">The sequence shown here is derived from an EMBL/GenBank/DDBJ whole genome shotgun (WGS) entry which is preliminary data.</text>
</comment>
<name>A0ABQ6MKR7_9STRA</name>
<feature type="compositionally biased region" description="Low complexity" evidence="1">
    <location>
        <begin position="1"/>
        <end position="28"/>
    </location>
</feature>
<protein>
    <submittedName>
        <fullName evidence="2">Uncharacterized protein</fullName>
    </submittedName>
</protein>
<feature type="compositionally biased region" description="Basic and acidic residues" evidence="1">
    <location>
        <begin position="141"/>
        <end position="163"/>
    </location>
</feature>
<feature type="region of interest" description="Disordered" evidence="1">
    <location>
        <begin position="87"/>
        <end position="110"/>
    </location>
</feature>
<organism evidence="2 3">
    <name type="scientific">Tetraparma gracilis</name>
    <dbReference type="NCBI Taxonomy" id="2962635"/>
    <lineage>
        <taxon>Eukaryota</taxon>
        <taxon>Sar</taxon>
        <taxon>Stramenopiles</taxon>
        <taxon>Ochrophyta</taxon>
        <taxon>Bolidophyceae</taxon>
        <taxon>Parmales</taxon>
        <taxon>Triparmaceae</taxon>
        <taxon>Tetraparma</taxon>
    </lineage>
</organism>
<feature type="region of interest" description="Disordered" evidence="1">
    <location>
        <begin position="1"/>
        <end position="30"/>
    </location>
</feature>
<evidence type="ECO:0000313" key="3">
    <source>
        <dbReference type="Proteomes" id="UP001165060"/>
    </source>
</evidence>
<gene>
    <name evidence="2" type="ORF">TeGR_g11253</name>
</gene>
<feature type="compositionally biased region" description="Basic and acidic residues" evidence="1">
    <location>
        <begin position="90"/>
        <end position="110"/>
    </location>
</feature>